<keyword evidence="1" id="KW-0812">Transmembrane</keyword>
<gene>
    <name evidence="3" type="ORF">D9757_009144</name>
    <name evidence="2" type="ORF">D9757_009148</name>
</gene>
<feature type="transmembrane region" description="Helical" evidence="1">
    <location>
        <begin position="98"/>
        <end position="120"/>
    </location>
</feature>
<evidence type="ECO:0000313" key="2">
    <source>
        <dbReference type="EMBL" id="KAF5378251.1"/>
    </source>
</evidence>
<comment type="caution">
    <text evidence="2">The sequence shown here is derived from an EMBL/GenBank/DDBJ whole genome shotgun (WGS) entry which is preliminary data.</text>
</comment>
<evidence type="ECO:0000313" key="4">
    <source>
        <dbReference type="Proteomes" id="UP000518752"/>
    </source>
</evidence>
<dbReference type="OrthoDB" id="3245627at2759"/>
<proteinExistence type="predicted"/>
<keyword evidence="1" id="KW-0472">Membrane</keyword>
<keyword evidence="1" id="KW-1133">Transmembrane helix</keyword>
<feature type="transmembrane region" description="Helical" evidence="1">
    <location>
        <begin position="59"/>
        <end position="78"/>
    </location>
</feature>
<protein>
    <submittedName>
        <fullName evidence="2">Uncharacterized protein</fullName>
    </submittedName>
</protein>
<dbReference type="Proteomes" id="UP000518752">
    <property type="component" value="Unassembled WGS sequence"/>
</dbReference>
<feature type="transmembrane region" description="Helical" evidence="1">
    <location>
        <begin position="221"/>
        <end position="245"/>
    </location>
</feature>
<feature type="transmembrane region" description="Helical" evidence="1">
    <location>
        <begin position="140"/>
        <end position="161"/>
    </location>
</feature>
<dbReference type="AlphaFoldDB" id="A0A8H5H7W4"/>
<evidence type="ECO:0000256" key="1">
    <source>
        <dbReference type="SAM" id="Phobius"/>
    </source>
</evidence>
<feature type="transmembrane region" description="Helical" evidence="1">
    <location>
        <begin position="181"/>
        <end position="200"/>
    </location>
</feature>
<name>A0A8H5H7W4_9AGAR</name>
<accession>A0A8H5H7W4</accession>
<feature type="transmembrane region" description="Helical" evidence="1">
    <location>
        <begin position="257"/>
        <end position="278"/>
    </location>
</feature>
<keyword evidence="4" id="KW-1185">Reference proteome</keyword>
<organism evidence="2 4">
    <name type="scientific">Collybiopsis confluens</name>
    <dbReference type="NCBI Taxonomy" id="2823264"/>
    <lineage>
        <taxon>Eukaryota</taxon>
        <taxon>Fungi</taxon>
        <taxon>Dikarya</taxon>
        <taxon>Basidiomycota</taxon>
        <taxon>Agaricomycotina</taxon>
        <taxon>Agaricomycetes</taxon>
        <taxon>Agaricomycetidae</taxon>
        <taxon>Agaricales</taxon>
        <taxon>Marasmiineae</taxon>
        <taxon>Omphalotaceae</taxon>
        <taxon>Collybiopsis</taxon>
    </lineage>
</organism>
<sequence length="336" mass="37688">MSTSNGRPNLPADTLWFERAILVGDALSEMVYGAVVVVFLRTMYILLRRKRSPEEGAKWPLVTFTLLLFSLGTIFIGMDLHSLQLMFIDHREYPGGPIAYTLSQYGQAITVFPNVCAVAAEWLADGYMLYRCLVIFRLKLYIVALPVLMYLSVIAMGIMQLFQSSRPNANLWTKTTVNFGIPYFAISAALNITITFMINARLLMWRRDLKTLLGTGKRLSIPYMSIASILVESSALYTTYSILFIVPYGLGSHVSNIFLPSLIEVQVLGPLLIILRVATRRAWSSNTMAVTTIQFQQDDLHSTEAMTDSDPEVQFAASQQVQLRNTGKFLSRGEVL</sequence>
<reference evidence="2 4" key="1">
    <citation type="journal article" date="2020" name="ISME J.">
        <title>Uncovering the hidden diversity of litter-decomposition mechanisms in mushroom-forming fungi.</title>
        <authorList>
            <person name="Floudas D."/>
            <person name="Bentzer J."/>
            <person name="Ahren D."/>
            <person name="Johansson T."/>
            <person name="Persson P."/>
            <person name="Tunlid A."/>
        </authorList>
    </citation>
    <scope>NUCLEOTIDE SEQUENCE [LARGE SCALE GENOMIC DNA]</scope>
    <source>
        <strain evidence="2 4">CBS 406.79</strain>
    </source>
</reference>
<evidence type="ECO:0000313" key="3">
    <source>
        <dbReference type="EMBL" id="KAF5378253.1"/>
    </source>
</evidence>
<dbReference type="EMBL" id="JAACJN010000078">
    <property type="protein sequence ID" value="KAF5378253.1"/>
    <property type="molecule type" value="Genomic_DNA"/>
</dbReference>
<dbReference type="EMBL" id="JAACJN010000078">
    <property type="protein sequence ID" value="KAF5378251.1"/>
    <property type="molecule type" value="Genomic_DNA"/>
</dbReference>